<dbReference type="SUPFAM" id="SSF54556">
    <property type="entry name" value="Chitinase insertion domain"/>
    <property type="match status" value="1"/>
</dbReference>
<evidence type="ECO:0000313" key="2">
    <source>
        <dbReference type="Proteomes" id="UP000886700"/>
    </source>
</evidence>
<dbReference type="InterPro" id="IPR029070">
    <property type="entry name" value="Chitinase_insertion_sf"/>
</dbReference>
<proteinExistence type="predicted"/>
<dbReference type="Pfam" id="PF00704">
    <property type="entry name" value="Glyco_hydro_18"/>
    <property type="match status" value="1"/>
</dbReference>
<dbReference type="PROSITE" id="PS51910">
    <property type="entry name" value="GH18_2"/>
    <property type="match status" value="1"/>
</dbReference>
<name>A0ABM2XZF4_MESAU</name>
<accession>A0ABM2XZF4</accession>
<dbReference type="RefSeq" id="XP_040608026.1">
    <property type="nucleotide sequence ID" value="XM_040752092.1"/>
</dbReference>
<evidence type="ECO:0000313" key="3">
    <source>
        <dbReference type="RefSeq" id="XP_040608026.1"/>
    </source>
</evidence>
<dbReference type="InterPro" id="IPR017853">
    <property type="entry name" value="GH"/>
</dbReference>
<dbReference type="InterPro" id="IPR001223">
    <property type="entry name" value="Glyco_hydro18_cat"/>
</dbReference>
<reference evidence="3" key="1">
    <citation type="submission" date="2025-08" db="UniProtKB">
        <authorList>
            <consortium name="RefSeq"/>
        </authorList>
    </citation>
    <scope>IDENTIFICATION</scope>
    <source>
        <tissue evidence="3">Liver</tissue>
    </source>
</reference>
<protein>
    <submittedName>
        <fullName evidence="3">Chitinase-like protein 4</fullName>
    </submittedName>
</protein>
<dbReference type="Proteomes" id="UP000886700">
    <property type="component" value="Unplaced"/>
</dbReference>
<keyword evidence="2" id="KW-1185">Reference proteome</keyword>
<gene>
    <name evidence="3" type="primary">LOC121142362</name>
</gene>
<dbReference type="PANTHER" id="PTHR11177">
    <property type="entry name" value="CHITINASE"/>
    <property type="match status" value="1"/>
</dbReference>
<dbReference type="GeneID" id="121142362"/>
<sequence length="116" mass="12834">MNYWKNHGADPEKVIVGFPAYGHTYTLSDPSNNGIGAPTIGAGPPGKYTSKTGLWAYYEAHSLKQNNFGDAMVWLLDIDDFTGSFCKHLNFLLTTTLKDNLNDQSQSCKASDREEL</sequence>
<feature type="domain" description="GH18" evidence="1">
    <location>
        <begin position="1"/>
        <end position="104"/>
    </location>
</feature>
<dbReference type="Gene3D" id="3.10.50.10">
    <property type="match status" value="1"/>
</dbReference>
<dbReference type="PANTHER" id="PTHR11177:SF140">
    <property type="entry name" value="CHITINASE-LIKE PROTEIN 3-RELATED"/>
    <property type="match status" value="1"/>
</dbReference>
<evidence type="ECO:0000259" key="1">
    <source>
        <dbReference type="PROSITE" id="PS51910"/>
    </source>
</evidence>
<dbReference type="InterPro" id="IPR050314">
    <property type="entry name" value="Glycosyl_Hydrlase_18"/>
</dbReference>
<organism evidence="2 3">
    <name type="scientific">Mesocricetus auratus</name>
    <name type="common">Golden hamster</name>
    <dbReference type="NCBI Taxonomy" id="10036"/>
    <lineage>
        <taxon>Eukaryota</taxon>
        <taxon>Metazoa</taxon>
        <taxon>Chordata</taxon>
        <taxon>Craniata</taxon>
        <taxon>Vertebrata</taxon>
        <taxon>Euteleostomi</taxon>
        <taxon>Mammalia</taxon>
        <taxon>Eutheria</taxon>
        <taxon>Euarchontoglires</taxon>
        <taxon>Glires</taxon>
        <taxon>Rodentia</taxon>
        <taxon>Myomorpha</taxon>
        <taxon>Muroidea</taxon>
        <taxon>Cricetidae</taxon>
        <taxon>Cricetinae</taxon>
        <taxon>Mesocricetus</taxon>
    </lineage>
</organism>
<dbReference type="Gene3D" id="3.20.20.80">
    <property type="entry name" value="Glycosidases"/>
    <property type="match status" value="1"/>
</dbReference>
<dbReference type="SUPFAM" id="SSF51445">
    <property type="entry name" value="(Trans)glycosidases"/>
    <property type="match status" value="1"/>
</dbReference>